<evidence type="ECO:0000313" key="2">
    <source>
        <dbReference type="EMBL" id="KAJ5404350.1"/>
    </source>
</evidence>
<dbReference type="PANTHER" id="PTHR24148:SF64">
    <property type="entry name" value="HETEROKARYON INCOMPATIBILITY DOMAIN-CONTAINING PROTEIN"/>
    <property type="match status" value="1"/>
</dbReference>
<accession>A0A9X0BC39</accession>
<reference evidence="2" key="1">
    <citation type="submission" date="2022-12" db="EMBL/GenBank/DDBJ databases">
        <authorList>
            <person name="Petersen C."/>
        </authorList>
    </citation>
    <scope>NUCLEOTIDE SEQUENCE</scope>
    <source>
        <strain evidence="2">IBT 29677</strain>
    </source>
</reference>
<protein>
    <recommendedName>
        <fullName evidence="1">Heterokaryon incompatibility domain-containing protein</fullName>
    </recommendedName>
</protein>
<comment type="caution">
    <text evidence="2">The sequence shown here is derived from an EMBL/GenBank/DDBJ whole genome shotgun (WGS) entry which is preliminary data.</text>
</comment>
<proteinExistence type="predicted"/>
<dbReference type="PANTHER" id="PTHR24148">
    <property type="entry name" value="ANKYRIN REPEAT DOMAIN-CONTAINING PROTEIN 39 HOMOLOG-RELATED"/>
    <property type="match status" value="1"/>
</dbReference>
<dbReference type="EMBL" id="JAPZBU010000005">
    <property type="protein sequence ID" value="KAJ5404350.1"/>
    <property type="molecule type" value="Genomic_DNA"/>
</dbReference>
<keyword evidence="3" id="KW-1185">Reference proteome</keyword>
<evidence type="ECO:0000313" key="3">
    <source>
        <dbReference type="Proteomes" id="UP001147747"/>
    </source>
</evidence>
<gene>
    <name evidence="2" type="ORF">N7509_004221</name>
</gene>
<dbReference type="GeneID" id="81367838"/>
<evidence type="ECO:0000259" key="1">
    <source>
        <dbReference type="Pfam" id="PF06985"/>
    </source>
</evidence>
<dbReference type="AlphaFoldDB" id="A0A9X0BC39"/>
<dbReference type="RefSeq" id="XP_056491592.1">
    <property type="nucleotide sequence ID" value="XM_056628858.1"/>
</dbReference>
<dbReference type="InterPro" id="IPR010730">
    <property type="entry name" value="HET"/>
</dbReference>
<dbReference type="Pfam" id="PF06985">
    <property type="entry name" value="HET"/>
    <property type="match status" value="1"/>
</dbReference>
<reference evidence="2" key="2">
    <citation type="journal article" date="2023" name="IMA Fungus">
        <title>Comparative genomic study of the Penicillium genus elucidates a diverse pangenome and 15 lateral gene transfer events.</title>
        <authorList>
            <person name="Petersen C."/>
            <person name="Sorensen T."/>
            <person name="Nielsen M.R."/>
            <person name="Sondergaard T.E."/>
            <person name="Sorensen J.L."/>
            <person name="Fitzpatrick D.A."/>
            <person name="Frisvad J.C."/>
            <person name="Nielsen K.L."/>
        </authorList>
    </citation>
    <scope>NUCLEOTIDE SEQUENCE</scope>
    <source>
        <strain evidence="2">IBT 29677</strain>
    </source>
</reference>
<feature type="domain" description="Heterokaryon incompatibility" evidence="1">
    <location>
        <begin position="57"/>
        <end position="203"/>
    </location>
</feature>
<name>A0A9X0BC39_9EURO</name>
<sequence length="295" mass="33698">MAGWELYSALPLTGSQVRILTVEPGEYGETLQTKLRLGYLLHPTGALLLEETCPVQYQALSYHWGPKGERTVGLQLLASVHWGVSISGLARLRHDWQPVNFWIDAICINQEYFEEKALQVPRMWLWLGHGDQQIRDLLDRLAHTLDRATDQQVAEMGEVGEKLEVLCVWSSAGPKTAVPQTSAELVQRIQTLLWLPWFSRVWCKLEIWAARKASLRYEDISCEWQNFDADFFERIDTSTTADVQSVPGMTRAMQSLARIRDQHLRADGATLASVRDKDIRNPYLREDCAGYRGTR</sequence>
<dbReference type="InterPro" id="IPR052895">
    <property type="entry name" value="HetReg/Transcr_Mod"/>
</dbReference>
<organism evidence="2 3">
    <name type="scientific">Penicillium cosmopolitanum</name>
    <dbReference type="NCBI Taxonomy" id="1131564"/>
    <lineage>
        <taxon>Eukaryota</taxon>
        <taxon>Fungi</taxon>
        <taxon>Dikarya</taxon>
        <taxon>Ascomycota</taxon>
        <taxon>Pezizomycotina</taxon>
        <taxon>Eurotiomycetes</taxon>
        <taxon>Eurotiomycetidae</taxon>
        <taxon>Eurotiales</taxon>
        <taxon>Aspergillaceae</taxon>
        <taxon>Penicillium</taxon>
    </lineage>
</organism>
<dbReference type="Proteomes" id="UP001147747">
    <property type="component" value="Unassembled WGS sequence"/>
</dbReference>
<dbReference type="OrthoDB" id="2157530at2759"/>